<comment type="caution">
    <text evidence="6">The sequence shown here is derived from an EMBL/GenBank/DDBJ whole genome shotgun (WGS) entry which is preliminary data.</text>
</comment>
<organism evidence="6 7">
    <name type="scientific">Pyrocoelia pectoralis</name>
    <dbReference type="NCBI Taxonomy" id="417401"/>
    <lineage>
        <taxon>Eukaryota</taxon>
        <taxon>Metazoa</taxon>
        <taxon>Ecdysozoa</taxon>
        <taxon>Arthropoda</taxon>
        <taxon>Hexapoda</taxon>
        <taxon>Insecta</taxon>
        <taxon>Pterygota</taxon>
        <taxon>Neoptera</taxon>
        <taxon>Endopterygota</taxon>
        <taxon>Coleoptera</taxon>
        <taxon>Polyphaga</taxon>
        <taxon>Elateriformia</taxon>
        <taxon>Elateroidea</taxon>
        <taxon>Lampyridae</taxon>
        <taxon>Lampyrinae</taxon>
        <taxon>Pyrocoelia</taxon>
    </lineage>
</organism>
<evidence type="ECO:0000256" key="2">
    <source>
        <dbReference type="ARBA" id="ARBA00038225"/>
    </source>
</evidence>
<dbReference type="PANTHER" id="PTHR11075">
    <property type="entry name" value="PEPTIDE CHAIN RELEASE FACTOR"/>
    <property type="match status" value="1"/>
</dbReference>
<dbReference type="Proteomes" id="UP001329430">
    <property type="component" value="Chromosome 7"/>
</dbReference>
<dbReference type="GO" id="GO:0070126">
    <property type="term" value="P:mitochondrial translational termination"/>
    <property type="evidence" value="ECO:0007669"/>
    <property type="project" value="TreeGrafter"/>
</dbReference>
<accession>A0AAN7V468</accession>
<dbReference type="Gene3D" id="3.30.160.20">
    <property type="match status" value="1"/>
</dbReference>
<feature type="domain" description="Prokaryotic-type class I peptide chain release factors" evidence="5">
    <location>
        <begin position="43"/>
        <end position="172"/>
    </location>
</feature>
<reference evidence="6 7" key="1">
    <citation type="journal article" date="2024" name="Insects">
        <title>An Improved Chromosome-Level Genome Assembly of the Firefly Pyrocoelia pectoralis.</title>
        <authorList>
            <person name="Fu X."/>
            <person name="Meyer-Rochow V.B."/>
            <person name="Ballantyne L."/>
            <person name="Zhu X."/>
        </authorList>
    </citation>
    <scope>NUCLEOTIDE SEQUENCE [LARGE SCALE GENOMIC DNA]</scope>
    <source>
        <strain evidence="6">XCY_ONT2</strain>
    </source>
</reference>
<comment type="similarity">
    <text evidence="2">Belongs to the prokaryotic/mitochondrial release factor family. Mitochondrion-specific ribosomal protein mL62 subfamily.</text>
</comment>
<evidence type="ECO:0000256" key="1">
    <source>
        <dbReference type="ARBA" id="ARBA00013260"/>
    </source>
</evidence>
<name>A0AAN7V468_9COLE</name>
<dbReference type="GO" id="GO:0016150">
    <property type="term" value="F:translation release factor activity, codon nonspecific"/>
    <property type="evidence" value="ECO:0007669"/>
    <property type="project" value="TreeGrafter"/>
</dbReference>
<dbReference type="PANTHER" id="PTHR11075:SF54">
    <property type="entry name" value="LARGE RIBOSOMAL SUBUNIT PROTEIN ML62"/>
    <property type="match status" value="1"/>
</dbReference>
<keyword evidence="7" id="KW-1185">Reference proteome</keyword>
<evidence type="ECO:0000259" key="5">
    <source>
        <dbReference type="Pfam" id="PF00472"/>
    </source>
</evidence>
<evidence type="ECO:0000256" key="3">
    <source>
        <dbReference type="ARBA" id="ARBA00039441"/>
    </source>
</evidence>
<dbReference type="GO" id="GO:0005762">
    <property type="term" value="C:mitochondrial large ribosomal subunit"/>
    <property type="evidence" value="ECO:0007669"/>
    <property type="project" value="TreeGrafter"/>
</dbReference>
<dbReference type="Pfam" id="PF00472">
    <property type="entry name" value="RF-1"/>
    <property type="match status" value="1"/>
</dbReference>
<dbReference type="EC" id="3.1.1.29" evidence="1"/>
<gene>
    <name evidence="6" type="ORF">RI129_009239</name>
</gene>
<dbReference type="SUPFAM" id="SSF110916">
    <property type="entry name" value="Peptidyl-tRNA hydrolase domain-like"/>
    <property type="match status" value="1"/>
</dbReference>
<dbReference type="GO" id="GO:0004045">
    <property type="term" value="F:peptidyl-tRNA hydrolase activity"/>
    <property type="evidence" value="ECO:0007669"/>
    <property type="project" value="UniProtKB-EC"/>
</dbReference>
<protein>
    <recommendedName>
        <fullName evidence="3">Large ribosomal subunit protein mL62</fullName>
        <ecNumber evidence="1">3.1.1.29</ecNumber>
    </recommendedName>
    <alternativeName>
        <fullName evidence="4">Peptidyl-tRNA hydrolase ICT1, mitochondrial</fullName>
    </alternativeName>
</protein>
<proteinExistence type="inferred from homology"/>
<dbReference type="InterPro" id="IPR000352">
    <property type="entry name" value="Pep_chain_release_fac_I"/>
</dbReference>
<dbReference type="FunFam" id="3.30.160.20:FF:000046">
    <property type="entry name" value="Peptidyl-tRNA hydrolase ICT1"/>
    <property type="match status" value="1"/>
</dbReference>
<dbReference type="EMBL" id="JAVRBK010000007">
    <property type="protein sequence ID" value="KAK5640692.1"/>
    <property type="molecule type" value="Genomic_DNA"/>
</dbReference>
<dbReference type="InterPro" id="IPR052104">
    <property type="entry name" value="Mito_Release_Factor_mL62"/>
</dbReference>
<evidence type="ECO:0000313" key="7">
    <source>
        <dbReference type="Proteomes" id="UP001329430"/>
    </source>
</evidence>
<evidence type="ECO:0000256" key="4">
    <source>
        <dbReference type="ARBA" id="ARBA00041531"/>
    </source>
</evidence>
<evidence type="ECO:0000313" key="6">
    <source>
        <dbReference type="EMBL" id="KAK5640692.1"/>
    </source>
</evidence>
<dbReference type="AlphaFoldDB" id="A0AAN7V468"/>
<sequence length="179" mass="20863">MLRFAKHYSSYKSAIALDTLYPNSTLQLTTPNFMNDAEKFNGYIPINELDITYSKSSGPGGQNVNKVNTKVDVRFQLESATWLNSKIKEVLKSKLKTKMTNDGFLVFRSDITRSQQLNLADCLDKIRRCIYSSMVLDPVSNEETVEHHRRRYEKSIRERLLRKRQRSQLKEDRRDPLVA</sequence>